<dbReference type="InterPro" id="IPR000182">
    <property type="entry name" value="GNAT_dom"/>
</dbReference>
<feature type="domain" description="N-acetyltransferase" evidence="1">
    <location>
        <begin position="10"/>
        <end position="172"/>
    </location>
</feature>
<dbReference type="AlphaFoldDB" id="A0A3S5D3J0"/>
<dbReference type="PANTHER" id="PTHR43792:SF1">
    <property type="entry name" value="N-ACETYLTRANSFERASE DOMAIN-CONTAINING PROTEIN"/>
    <property type="match status" value="1"/>
</dbReference>
<evidence type="ECO:0000313" key="2">
    <source>
        <dbReference type="EMBL" id="VDS05577.1"/>
    </source>
</evidence>
<reference evidence="2 3" key="1">
    <citation type="submission" date="2018-12" db="EMBL/GenBank/DDBJ databases">
        <authorList>
            <person name="Criscuolo A."/>
        </authorList>
    </citation>
    <scope>NUCLEOTIDE SEQUENCE [LARGE SCALE GENOMIC DNA]</scope>
    <source>
        <strain evidence="2">ACIP1116281</strain>
    </source>
</reference>
<dbReference type="PROSITE" id="PS51186">
    <property type="entry name" value="GNAT"/>
    <property type="match status" value="1"/>
</dbReference>
<dbReference type="InterPro" id="IPR051531">
    <property type="entry name" value="N-acetyltransferase"/>
</dbReference>
<sequence length="172" mass="19577">MTPLPEADRLVFRRFQTSDQADVRAMFADDYAAQFYPTYQDQAAALRWIDWNLDNYREYGFGLWAICDKSGAFVGDCGLTWQNTDRGRQLELGYHVTQNHRGHGYAIEAGRAVLAWGWDNTDAPDIVSIVAPENMASIRSATRLHQGCRSYTKADGSRRLLFYTTRPGLLED</sequence>
<dbReference type="EMBL" id="UZWD01000034">
    <property type="protein sequence ID" value="VDS05577.1"/>
    <property type="molecule type" value="Genomic_DNA"/>
</dbReference>
<dbReference type="OrthoDB" id="6293260at2"/>
<keyword evidence="2" id="KW-0418">Kinase</keyword>
<dbReference type="RefSeq" id="WP_126151113.1">
    <property type="nucleotide sequence ID" value="NZ_JBHTMH010000005.1"/>
</dbReference>
<evidence type="ECO:0000259" key="1">
    <source>
        <dbReference type="PROSITE" id="PS51186"/>
    </source>
</evidence>
<proteinExistence type="predicted"/>
<gene>
    <name evidence="2" type="ORF">DEVEQU_02719</name>
</gene>
<dbReference type="PANTHER" id="PTHR43792">
    <property type="entry name" value="GNAT FAMILY, PUTATIVE (AFU_ORTHOLOGUE AFUA_3G00765)-RELATED-RELATED"/>
    <property type="match status" value="1"/>
</dbReference>
<keyword evidence="3" id="KW-1185">Reference proteome</keyword>
<keyword evidence="2" id="KW-0808">Transferase</keyword>
<dbReference type="Pfam" id="PF13302">
    <property type="entry name" value="Acetyltransf_3"/>
    <property type="match status" value="1"/>
</dbReference>
<dbReference type="GO" id="GO:0016747">
    <property type="term" value="F:acyltransferase activity, transferring groups other than amino-acyl groups"/>
    <property type="evidence" value="ECO:0007669"/>
    <property type="project" value="InterPro"/>
</dbReference>
<dbReference type="Gene3D" id="3.40.630.30">
    <property type="match status" value="1"/>
</dbReference>
<dbReference type="InterPro" id="IPR016181">
    <property type="entry name" value="Acyl_CoA_acyltransferase"/>
</dbReference>
<dbReference type="SUPFAM" id="SSF55729">
    <property type="entry name" value="Acyl-CoA N-acyltransferases (Nat)"/>
    <property type="match status" value="1"/>
</dbReference>
<protein>
    <submittedName>
        <fullName evidence="2">Anhydro-N-acetylmuramic acid kinase</fullName>
    </submittedName>
</protein>
<organism evidence="2 3">
    <name type="scientific">Devosia equisanguinis</name>
    <dbReference type="NCBI Taxonomy" id="2490941"/>
    <lineage>
        <taxon>Bacteria</taxon>
        <taxon>Pseudomonadati</taxon>
        <taxon>Pseudomonadota</taxon>
        <taxon>Alphaproteobacteria</taxon>
        <taxon>Hyphomicrobiales</taxon>
        <taxon>Devosiaceae</taxon>
        <taxon>Devosia</taxon>
    </lineage>
</organism>
<dbReference type="GO" id="GO:0016301">
    <property type="term" value="F:kinase activity"/>
    <property type="evidence" value="ECO:0007669"/>
    <property type="project" value="UniProtKB-KW"/>
</dbReference>
<dbReference type="Proteomes" id="UP000268844">
    <property type="component" value="Unassembled WGS sequence"/>
</dbReference>
<evidence type="ECO:0000313" key="3">
    <source>
        <dbReference type="Proteomes" id="UP000268844"/>
    </source>
</evidence>
<name>A0A3S5D3J0_9HYPH</name>
<accession>A0A3S5D3J0</accession>